<keyword evidence="1" id="KW-0812">Transmembrane</keyword>
<reference evidence="2" key="3">
    <citation type="submission" date="2023-05" db="EMBL/GenBank/DDBJ databases">
        <authorList>
            <person name="Smith C.H."/>
        </authorList>
    </citation>
    <scope>NUCLEOTIDE SEQUENCE</scope>
    <source>
        <strain evidence="2">CHS0354</strain>
        <tissue evidence="2">Mantle</tissue>
    </source>
</reference>
<dbReference type="Proteomes" id="UP001195483">
    <property type="component" value="Unassembled WGS sequence"/>
</dbReference>
<keyword evidence="3" id="KW-1185">Reference proteome</keyword>
<evidence type="ECO:0000313" key="2">
    <source>
        <dbReference type="EMBL" id="KAK3589896.1"/>
    </source>
</evidence>
<accession>A0AAE0SDG7</accession>
<dbReference type="AlphaFoldDB" id="A0AAE0SDG7"/>
<feature type="transmembrane region" description="Helical" evidence="1">
    <location>
        <begin position="32"/>
        <end position="56"/>
    </location>
</feature>
<proteinExistence type="predicted"/>
<name>A0AAE0SDG7_9BIVA</name>
<sequence length="117" mass="12034">MGPIKVLTLIFCQYDSPGITGRQSRYFTSLSIMKSITVITIGVIVVLGSALAVNGYGGGYSGGFYPSYGGGYSGGYGFGGSGGFGLIMLLILILVLFPLLFNQGSTDTIKVVNVGSG</sequence>
<keyword evidence="1" id="KW-0472">Membrane</keyword>
<feature type="transmembrane region" description="Helical" evidence="1">
    <location>
        <begin position="76"/>
        <end position="101"/>
    </location>
</feature>
<organism evidence="2 3">
    <name type="scientific">Potamilus streckersoni</name>
    <dbReference type="NCBI Taxonomy" id="2493646"/>
    <lineage>
        <taxon>Eukaryota</taxon>
        <taxon>Metazoa</taxon>
        <taxon>Spiralia</taxon>
        <taxon>Lophotrochozoa</taxon>
        <taxon>Mollusca</taxon>
        <taxon>Bivalvia</taxon>
        <taxon>Autobranchia</taxon>
        <taxon>Heteroconchia</taxon>
        <taxon>Palaeoheterodonta</taxon>
        <taxon>Unionida</taxon>
        <taxon>Unionoidea</taxon>
        <taxon>Unionidae</taxon>
        <taxon>Ambleminae</taxon>
        <taxon>Lampsilini</taxon>
        <taxon>Potamilus</taxon>
    </lineage>
</organism>
<evidence type="ECO:0000256" key="1">
    <source>
        <dbReference type="SAM" id="Phobius"/>
    </source>
</evidence>
<reference evidence="2" key="1">
    <citation type="journal article" date="2021" name="Genome Biol. Evol.">
        <title>A High-Quality Reference Genome for a Parasitic Bivalve with Doubly Uniparental Inheritance (Bivalvia: Unionida).</title>
        <authorList>
            <person name="Smith C.H."/>
        </authorList>
    </citation>
    <scope>NUCLEOTIDE SEQUENCE</scope>
    <source>
        <strain evidence="2">CHS0354</strain>
    </source>
</reference>
<dbReference type="EMBL" id="JAEAOA010002053">
    <property type="protein sequence ID" value="KAK3589896.1"/>
    <property type="molecule type" value="Genomic_DNA"/>
</dbReference>
<reference evidence="2" key="2">
    <citation type="journal article" date="2021" name="Genome Biol. Evol.">
        <title>Developing a high-quality reference genome for a parasitic bivalve with doubly uniparental inheritance (Bivalvia: Unionida).</title>
        <authorList>
            <person name="Smith C.H."/>
        </authorList>
    </citation>
    <scope>NUCLEOTIDE SEQUENCE</scope>
    <source>
        <strain evidence="2">CHS0354</strain>
        <tissue evidence="2">Mantle</tissue>
    </source>
</reference>
<gene>
    <name evidence="2" type="ORF">CHS0354_034908</name>
</gene>
<evidence type="ECO:0000313" key="3">
    <source>
        <dbReference type="Proteomes" id="UP001195483"/>
    </source>
</evidence>
<keyword evidence="1" id="KW-1133">Transmembrane helix</keyword>
<comment type="caution">
    <text evidence="2">The sequence shown here is derived from an EMBL/GenBank/DDBJ whole genome shotgun (WGS) entry which is preliminary data.</text>
</comment>
<protein>
    <submittedName>
        <fullName evidence="2">Uncharacterized protein</fullName>
    </submittedName>
</protein>